<proteinExistence type="predicted"/>
<sequence>MVLQRCKNTQSAKRDIVIYTNKKESFFATISVVSICQLFFWTYLGEFAFSELRDPYSSIKPNKDKKKEELALDDSDSISRVGLATVSIVAGLSFCVIGFFYCYRSVKSLALTRGGIDVKITTYGPFGMHRQLTVPLSNMSAMAKRNETDSPIPIRIRNYSFYFLVDHQGKFLEPRLYDRTISIKRRL</sequence>
<dbReference type="InterPro" id="IPR045325">
    <property type="entry name" value="TMEM70/TMEM186/TMEM223"/>
</dbReference>
<dbReference type="InterPro" id="IPR026100">
    <property type="entry name" value="Tmem223"/>
</dbReference>
<dbReference type="InParanoid" id="B3RSQ1"/>
<evidence type="ECO:0008006" key="4">
    <source>
        <dbReference type="Google" id="ProtNLM"/>
    </source>
</evidence>
<accession>B3RSQ1</accession>
<evidence type="ECO:0000256" key="1">
    <source>
        <dbReference type="SAM" id="Phobius"/>
    </source>
</evidence>
<dbReference type="PANTHER" id="PTHR14549">
    <property type="entry name" value="TRANSMEMBRANE PROTEIN 223"/>
    <property type="match status" value="1"/>
</dbReference>
<dbReference type="eggNOG" id="ENOG502S0RN">
    <property type="taxonomic scope" value="Eukaryota"/>
</dbReference>
<dbReference type="FunCoup" id="B3RSQ1">
    <property type="interactions" value="58"/>
</dbReference>
<dbReference type="HOGENOM" id="CLU_099187_0_0_1"/>
<dbReference type="STRING" id="10228.B3RSQ1"/>
<evidence type="ECO:0000313" key="3">
    <source>
        <dbReference type="Proteomes" id="UP000009022"/>
    </source>
</evidence>
<keyword evidence="1" id="KW-0812">Transmembrane</keyword>
<keyword evidence="1" id="KW-0472">Membrane</keyword>
<dbReference type="OMA" id="KQVSCMA"/>
<name>B3RSQ1_TRIAD</name>
<dbReference type="PhylomeDB" id="B3RSQ1"/>
<protein>
    <recommendedName>
        <fullName evidence="4">Transmembrane protein 223</fullName>
    </recommendedName>
</protein>
<dbReference type="OrthoDB" id="5950063at2759"/>
<dbReference type="PANTHER" id="PTHR14549:SF2">
    <property type="entry name" value="TRANSMEMBRANE PROTEIN 223"/>
    <property type="match status" value="1"/>
</dbReference>
<keyword evidence="1" id="KW-1133">Transmembrane helix</keyword>
<dbReference type="RefSeq" id="XP_002111088.1">
    <property type="nucleotide sequence ID" value="XM_002111052.1"/>
</dbReference>
<dbReference type="AlphaFoldDB" id="B3RSQ1"/>
<dbReference type="KEGG" id="tad:TRIADDRAFT_22849"/>
<gene>
    <name evidence="2" type="ORF">TRIADDRAFT_22849</name>
</gene>
<reference evidence="2 3" key="1">
    <citation type="journal article" date="2008" name="Nature">
        <title>The Trichoplax genome and the nature of placozoans.</title>
        <authorList>
            <person name="Srivastava M."/>
            <person name="Begovic E."/>
            <person name="Chapman J."/>
            <person name="Putnam N.H."/>
            <person name="Hellsten U."/>
            <person name="Kawashima T."/>
            <person name="Kuo A."/>
            <person name="Mitros T."/>
            <person name="Salamov A."/>
            <person name="Carpenter M.L."/>
            <person name="Signorovitch A.Y."/>
            <person name="Moreno M.A."/>
            <person name="Kamm K."/>
            <person name="Grimwood J."/>
            <person name="Schmutz J."/>
            <person name="Shapiro H."/>
            <person name="Grigoriev I.V."/>
            <person name="Buss L.W."/>
            <person name="Schierwater B."/>
            <person name="Dellaporta S.L."/>
            <person name="Rokhsar D.S."/>
        </authorList>
    </citation>
    <scope>NUCLEOTIDE SEQUENCE [LARGE SCALE GENOMIC DNA]</scope>
    <source>
        <strain evidence="2 3">Grell-BS-1999</strain>
    </source>
</reference>
<dbReference type="Pfam" id="PF06979">
    <property type="entry name" value="TMEM70"/>
    <property type="match status" value="1"/>
</dbReference>
<feature type="transmembrane region" description="Helical" evidence="1">
    <location>
        <begin position="81"/>
        <end position="103"/>
    </location>
</feature>
<keyword evidence="3" id="KW-1185">Reference proteome</keyword>
<dbReference type="GO" id="GO:0005739">
    <property type="term" value="C:mitochondrion"/>
    <property type="evidence" value="ECO:0000318"/>
    <property type="project" value="GO_Central"/>
</dbReference>
<evidence type="ECO:0000313" key="2">
    <source>
        <dbReference type="EMBL" id="EDV27092.1"/>
    </source>
</evidence>
<feature type="transmembrane region" description="Helical" evidence="1">
    <location>
        <begin position="26"/>
        <end position="44"/>
    </location>
</feature>
<dbReference type="CTD" id="6751766"/>
<dbReference type="GeneID" id="6751766"/>
<dbReference type="EMBL" id="DS985243">
    <property type="protein sequence ID" value="EDV27092.1"/>
    <property type="molecule type" value="Genomic_DNA"/>
</dbReference>
<dbReference type="Proteomes" id="UP000009022">
    <property type="component" value="Unassembled WGS sequence"/>
</dbReference>
<organism evidence="2 3">
    <name type="scientific">Trichoplax adhaerens</name>
    <name type="common">Trichoplax reptans</name>
    <dbReference type="NCBI Taxonomy" id="10228"/>
    <lineage>
        <taxon>Eukaryota</taxon>
        <taxon>Metazoa</taxon>
        <taxon>Placozoa</taxon>
        <taxon>Uniplacotomia</taxon>
        <taxon>Trichoplacea</taxon>
        <taxon>Trichoplacidae</taxon>
        <taxon>Trichoplax</taxon>
    </lineage>
</organism>